<keyword evidence="3" id="KW-1185">Reference proteome</keyword>
<organism evidence="2 3">
    <name type="scientific">Lolliginicoccus lacisalsi</name>
    <dbReference type="NCBI Taxonomy" id="2742202"/>
    <lineage>
        <taxon>Bacteria</taxon>
        <taxon>Bacillati</taxon>
        <taxon>Actinomycetota</taxon>
        <taxon>Actinomycetes</taxon>
        <taxon>Mycobacteriales</taxon>
        <taxon>Hoyosellaceae</taxon>
        <taxon>Lolliginicoccus</taxon>
    </lineage>
</organism>
<protein>
    <submittedName>
        <fullName evidence="2">Uncharacterized protein</fullName>
    </submittedName>
</protein>
<feature type="transmembrane region" description="Helical" evidence="1">
    <location>
        <begin position="146"/>
        <end position="167"/>
    </location>
</feature>
<sequence length="176" mass="19335">MSANHEAVPPPPMPPRVLWWGWFLWRLSAVLFLLAAARIIWNLGEIRARLTEELRTDPNWAFREIGEVERTASFAPLGVIVAGVVLLLVMLVCVALMRHVGSRGARVAAILFGAVLVFVTELAVALGGTADDATPSLVDALPDLQAAVMLVAAVLVFLRPSAEWLYLAHEHWLDQR</sequence>
<feature type="transmembrane region" description="Helical" evidence="1">
    <location>
        <begin position="74"/>
        <end position="96"/>
    </location>
</feature>
<reference evidence="2" key="1">
    <citation type="submission" date="2020-09" db="EMBL/GenBank/DDBJ databases">
        <title>Hoyosella lacisalsi sp. nov., a halotolerant actinobacterium isolated from soil of Lake Gudzhirganskoe.</title>
        <authorList>
            <person name="Yang Q."/>
            <person name="Guo P.Y."/>
            <person name="Liu S.W."/>
            <person name="Li F.N."/>
            <person name="Sun C.H."/>
        </authorList>
    </citation>
    <scope>NUCLEOTIDE SEQUENCE</scope>
    <source>
        <strain evidence="2">G463</strain>
    </source>
</reference>
<keyword evidence="1" id="KW-1133">Transmembrane helix</keyword>
<evidence type="ECO:0000256" key="1">
    <source>
        <dbReference type="SAM" id="Phobius"/>
    </source>
</evidence>
<keyword evidence="1" id="KW-0812">Transmembrane</keyword>
<keyword evidence="1" id="KW-0472">Membrane</keyword>
<gene>
    <name evidence="2" type="ORF">HT102_12080</name>
</gene>
<dbReference type="AlphaFoldDB" id="A0A927JDP1"/>
<proteinExistence type="predicted"/>
<accession>A0A927JDP1</accession>
<feature type="transmembrane region" description="Helical" evidence="1">
    <location>
        <begin position="23"/>
        <end position="41"/>
    </location>
</feature>
<evidence type="ECO:0000313" key="3">
    <source>
        <dbReference type="Proteomes" id="UP000642993"/>
    </source>
</evidence>
<name>A0A927JDP1_9ACTN</name>
<comment type="caution">
    <text evidence="2">The sequence shown here is derived from an EMBL/GenBank/DDBJ whole genome shotgun (WGS) entry which is preliminary data.</text>
</comment>
<evidence type="ECO:0000313" key="2">
    <source>
        <dbReference type="EMBL" id="MBD8507223.1"/>
    </source>
</evidence>
<dbReference type="Proteomes" id="UP000642993">
    <property type="component" value="Unassembled WGS sequence"/>
</dbReference>
<feature type="transmembrane region" description="Helical" evidence="1">
    <location>
        <begin position="108"/>
        <end position="126"/>
    </location>
</feature>
<dbReference type="EMBL" id="JACYWE010000007">
    <property type="protein sequence ID" value="MBD8507223.1"/>
    <property type="molecule type" value="Genomic_DNA"/>
</dbReference>
<dbReference type="RefSeq" id="WP_192039684.1">
    <property type="nucleotide sequence ID" value="NZ_JACYWE010000007.1"/>
</dbReference>